<organism evidence="1">
    <name type="scientific">Xanthomonas hortorum pv. pelargonii</name>
    <dbReference type="NCBI Taxonomy" id="453602"/>
    <lineage>
        <taxon>Bacteria</taxon>
        <taxon>Pseudomonadati</taxon>
        <taxon>Pseudomonadota</taxon>
        <taxon>Gammaproteobacteria</taxon>
        <taxon>Lysobacterales</taxon>
        <taxon>Lysobacteraceae</taxon>
        <taxon>Xanthomonas</taxon>
    </lineage>
</organism>
<dbReference type="EMBL" id="SMDX01000009">
    <property type="protein sequence ID" value="NMI22029.1"/>
    <property type="molecule type" value="Genomic_DNA"/>
</dbReference>
<dbReference type="Pfam" id="PF13310">
    <property type="entry name" value="Virulence_RhuM"/>
    <property type="match status" value="1"/>
</dbReference>
<evidence type="ECO:0000313" key="2">
    <source>
        <dbReference type="EMBL" id="NMI22029.1"/>
    </source>
</evidence>
<sequence>MNSRLATLEINHLPKGGGQFDPPLPRAIRTTALPGLQRWASPSQARTDASAVKEPVTTAAHGQKTAAHLVVEPAKPSKPHIALTGGKASRVRKNDLIFARNALDPEKVAQLNRVPSMFLNYAEDRASQRRDLRMDDWRQHVDRFVEFNERPLLKDAGTVSHERMQQIVHERYAAFDAKRRLAEPLPADVEDIRALELVEKSARREGLHAKNKGPRDAS</sequence>
<dbReference type="InterPro" id="IPR011204">
    <property type="entry name" value="Virulence_RhuM-like"/>
</dbReference>
<dbReference type="PANTHER" id="PTHR35810">
    <property type="entry name" value="CYTOPLASMIC PROTEIN-RELATED"/>
    <property type="match status" value="1"/>
</dbReference>
<dbReference type="PANTHER" id="PTHR35810:SF1">
    <property type="entry name" value="CYTOPLASMIC PROTEIN"/>
    <property type="match status" value="1"/>
</dbReference>
<dbReference type="Proteomes" id="UP000548771">
    <property type="component" value="Unassembled WGS sequence"/>
</dbReference>
<name>A0A6V7CIB3_9XANT</name>
<reference evidence="3" key="2">
    <citation type="journal article" date="2020" name="Syst. Appl. Microbiol.">
        <title>Clarifying the taxonomy of the causal agent of bacterial leaf spot of lettuce through a polyphasic approach reveals that Xanthomonas cynarae Trebaol et al. 2000 emend. Timilsina et al. 2019 is a later heterotypic synonym of Xanthomonas hortorum Vauterin et al. 1995.</title>
        <authorList>
            <person name="Moriniere L."/>
            <person name="Burlet A."/>
            <person name="Rosenthal E.R."/>
            <person name="Nesme X."/>
            <person name="Portier P."/>
            <person name="Bull C.T."/>
            <person name="Lavire C."/>
            <person name="Fischer-Le Saux M."/>
            <person name="Bertolla F."/>
        </authorList>
    </citation>
    <scope>NUCLEOTIDE SEQUENCE [LARGE SCALE GENOMIC DNA]</scope>
    <source>
        <strain evidence="3">CFBP2533</strain>
    </source>
</reference>
<gene>
    <name evidence="1" type="ORF">CFBP2533_13700</name>
    <name evidence="2" type="ORF">E1J24_09235</name>
</gene>
<accession>A0A6V7CIB3</accession>
<dbReference type="EMBL" id="LR828261">
    <property type="protein sequence ID" value="CAD0317077.1"/>
    <property type="molecule type" value="Genomic_DNA"/>
</dbReference>
<reference evidence="1" key="4">
    <citation type="submission" date="2020-07" db="EMBL/GenBank/DDBJ databases">
        <authorList>
            <person name="Pothier F. J."/>
        </authorList>
    </citation>
    <scope>NUCLEOTIDE SEQUENCE</scope>
    <source>
        <strain evidence="1">CFBP 2533</strain>
    </source>
</reference>
<protein>
    <submittedName>
        <fullName evidence="1">Uncharacterized protein</fullName>
    </submittedName>
</protein>
<reference evidence="2" key="1">
    <citation type="submission" date="2019-03" db="EMBL/GenBank/DDBJ databases">
        <authorList>
            <person name="Moriniere L."/>
            <person name="Burlet A."/>
            <person name="Rosenthal E."/>
            <person name="Portier P."/>
            <person name="Lavire C."/>
            <person name="Nesme X."/>
            <person name="Bull C.T."/>
            <person name="Le Saux M."/>
            <person name="Bertolla F."/>
        </authorList>
    </citation>
    <scope>NUCLEOTIDE SEQUENCE</scope>
    <source>
        <strain evidence="2">CFBP2533</strain>
    </source>
</reference>
<proteinExistence type="predicted"/>
<evidence type="ECO:0000313" key="3">
    <source>
        <dbReference type="Proteomes" id="UP000548771"/>
    </source>
</evidence>
<reference evidence="2" key="3">
    <citation type="journal article" date="2020" name="Syst. Appl. Microbiol.">
        <title>Clarifying the taxonomy of the causal agent of bacterial leaf spot of lettuce through a polyphasic approach reveals that Xanthomonas cynarae Trebaol et al. 2000 emend. Timilsina et al. 2019 is a later heterotypic synonym of Xanthomonas hortorum Vauterin et al. 1995.</title>
        <authorList>
            <person name="Moriniere L."/>
            <person name="Burlet A."/>
            <person name="Rosenthal E.R."/>
            <person name="Nesme X."/>
            <person name="Portier P."/>
            <person name="Bull C.T."/>
            <person name="Lavire C."/>
            <person name="Fischer-Le Saux M."/>
            <person name="Bertolla F."/>
        </authorList>
    </citation>
    <scope>NUCLEOTIDE SEQUENCE</scope>
    <source>
        <strain evidence="2">CFBP2533</strain>
    </source>
</reference>
<dbReference type="EMBL" id="LR828261">
    <property type="protein sequence ID" value="CAD0317067.1"/>
    <property type="molecule type" value="Genomic_DNA"/>
</dbReference>
<dbReference type="AlphaFoldDB" id="A0A6V7CIB3"/>
<evidence type="ECO:0000313" key="1">
    <source>
        <dbReference type="EMBL" id="CAD0317077.1"/>
    </source>
</evidence>